<dbReference type="VEuPathDB" id="TriTrypDB:LdCL_260032900"/>
<feature type="coiled-coil region" evidence="1">
    <location>
        <begin position="223"/>
        <end position="566"/>
    </location>
</feature>
<sequence>MSETDSMWLQKSITLPDPIPEEEDRADAPTPVLVPATARTLPSTNTEASPEDAMPPPPPPALEKKTTAGVEIDLTKMVLDTSSFLRASAQRPSMRYPSRASVSNSAFISAQEYDDLRARYSQAKRELLKVSDIQKDLDFARFELTRSQEEMKLLQASNHNLKNEVEEYAQRAEKEHKARMSLEAKMSAEGATRAEEVEFLKKTIDELREENAKRLDYMTQQQEDEFQARLQSMREELAGAAEELARLTAKATQAEKARELSESKLTTALADLEKSRAVVGDCKARIDALQKECHALEQQHRDFVQQQERQNATYLEEQKALNEERVHQVAESKNAAIAEMQEELHLWKERTRTTAEELAAARHAASQLQEDVKQLTADRAKEVRRLTEEHRLAQCELQLQMEAAIREARGSKTSLEEEAQSLRRQLAQVSTELSTVAGVLAQRERQLAKAEEELLRAKDRCVAAEQENAQLASDAQLNADAAEEAAARVERLMRQNCDMEEEFSKDLREAKDRIRTLEATLMQSKGELSALRKEQIKSADDGLAATRDLRAQAEALTEECTALKAQAGERRRFEEMARDYCQRFEAERTRVGTLEAELSAAVDRCAALEAKLEELSRRVISQAVSRSPMQTLHTNATAASLSRHGKHRSVSSGQSYAPTGGSSMKRARTEDARVFAISGFDGNDVLLAVKQLPNVAIAECKSNMPVPSNLTHLITNGQLTIKLLTALVRGCWVLPESYVVDSLKEQTWLREEDYGFQHEEPPLLKKRIALTEAFMSCKHYSTASLLLKEGGAILVDDPEQADILLCTNAEARSTKNGWNWEKMVEIIYPLKIQ</sequence>
<evidence type="ECO:0000313" key="3">
    <source>
        <dbReference type="EMBL" id="TPP41292.1"/>
    </source>
</evidence>
<dbReference type="InterPro" id="IPR036420">
    <property type="entry name" value="BRCT_dom_sf"/>
</dbReference>
<dbReference type="VEuPathDB" id="TriTrypDB:LdBPK_262690.1"/>
<feature type="compositionally biased region" description="Polar residues" evidence="2">
    <location>
        <begin position="650"/>
        <end position="662"/>
    </location>
</feature>
<proteinExistence type="predicted"/>
<dbReference type="InterPro" id="IPR022047">
    <property type="entry name" value="Microcephalin-like"/>
</dbReference>
<feature type="compositionally biased region" description="Polar residues" evidence="2">
    <location>
        <begin position="1"/>
        <end position="13"/>
    </location>
</feature>
<dbReference type="PANTHER" id="PTHR14625:SF3">
    <property type="entry name" value="MICROCEPHALIN"/>
    <property type="match status" value="1"/>
</dbReference>
<dbReference type="Proteomes" id="UP000318447">
    <property type="component" value="Unassembled WGS sequence"/>
</dbReference>
<dbReference type="Gene3D" id="3.40.50.10190">
    <property type="entry name" value="BRCT domain"/>
    <property type="match status" value="1"/>
</dbReference>
<dbReference type="AlphaFoldDB" id="A0A504WX55"/>
<dbReference type="FunFam" id="3.40.50.10190:FF:000117">
    <property type="entry name" value="Hypothetical_protein_-_conserved"/>
    <property type="match status" value="1"/>
</dbReference>
<accession>A0A504WX55</accession>
<gene>
    <name evidence="3" type="ORF">CGC21_32615</name>
</gene>
<evidence type="ECO:0000313" key="4">
    <source>
        <dbReference type="Proteomes" id="UP000318447"/>
    </source>
</evidence>
<protein>
    <recommendedName>
        <fullName evidence="5">BRCT domain-containing protein</fullName>
    </recommendedName>
</protein>
<dbReference type="PANTHER" id="PTHR14625">
    <property type="entry name" value="MICROCEPHALIN"/>
    <property type="match status" value="1"/>
</dbReference>
<evidence type="ECO:0000256" key="1">
    <source>
        <dbReference type="SAM" id="Coils"/>
    </source>
</evidence>
<name>A0A504WX55_LEIDO</name>
<organism evidence="3 4">
    <name type="scientific">Leishmania donovani</name>
    <dbReference type="NCBI Taxonomy" id="5661"/>
    <lineage>
        <taxon>Eukaryota</taxon>
        <taxon>Discoba</taxon>
        <taxon>Euglenozoa</taxon>
        <taxon>Kinetoplastea</taxon>
        <taxon>Metakinetoplastina</taxon>
        <taxon>Trypanosomatida</taxon>
        <taxon>Trypanosomatidae</taxon>
        <taxon>Leishmaniinae</taxon>
        <taxon>Leishmania</taxon>
    </lineage>
</organism>
<feature type="region of interest" description="Disordered" evidence="2">
    <location>
        <begin position="1"/>
        <end position="64"/>
    </location>
</feature>
<evidence type="ECO:0008006" key="5">
    <source>
        <dbReference type="Google" id="ProtNLM"/>
    </source>
</evidence>
<dbReference type="EMBL" id="RHLC01000017">
    <property type="protein sequence ID" value="TPP41292.1"/>
    <property type="molecule type" value="Genomic_DNA"/>
</dbReference>
<keyword evidence="1" id="KW-0175">Coiled coil</keyword>
<feature type="coiled-coil region" evidence="1">
    <location>
        <begin position="591"/>
        <end position="618"/>
    </location>
</feature>
<dbReference type="VEuPathDB" id="TriTrypDB:LDHU3_26.3510"/>
<dbReference type="GO" id="GO:0000278">
    <property type="term" value="P:mitotic cell cycle"/>
    <property type="evidence" value="ECO:0007669"/>
    <property type="project" value="TreeGrafter"/>
</dbReference>
<feature type="region of interest" description="Disordered" evidence="2">
    <location>
        <begin position="638"/>
        <end position="664"/>
    </location>
</feature>
<evidence type="ECO:0000256" key="2">
    <source>
        <dbReference type="SAM" id="MobiDB-lite"/>
    </source>
</evidence>
<dbReference type="SUPFAM" id="SSF52113">
    <property type="entry name" value="BRCT domain"/>
    <property type="match status" value="1"/>
</dbReference>
<reference evidence="4" key="1">
    <citation type="submission" date="2019-02" db="EMBL/GenBank/DDBJ databases">
        <title>FDA dAtabase for Regulatory Grade micrObial Sequences (FDA-ARGOS): Supporting development and validation of Infectious Disease Dx tests.</title>
        <authorList>
            <person name="Duncan R."/>
            <person name="Fisher C."/>
            <person name="Tallon L."/>
            <person name="Sadzewicz L."/>
            <person name="Sengamalay N."/>
            <person name="Ott S."/>
            <person name="Godinez A."/>
            <person name="Nagaraj S."/>
            <person name="Vavikolanu K."/>
            <person name="Nadendla S."/>
            <person name="Aluvathingal J."/>
            <person name="Sichtig H."/>
        </authorList>
    </citation>
    <scope>NUCLEOTIDE SEQUENCE [LARGE SCALE GENOMIC DNA]</scope>
    <source>
        <strain evidence="4">FDAARGOS_361</strain>
    </source>
</reference>
<comment type="caution">
    <text evidence="3">The sequence shown here is derived from an EMBL/GenBank/DDBJ whole genome shotgun (WGS) entry which is preliminary data.</text>
</comment>
<feature type="coiled-coil region" evidence="1">
    <location>
        <begin position="144"/>
        <end position="185"/>
    </location>
</feature>